<dbReference type="Gene3D" id="1.10.3880.10">
    <property type="entry name" value="Fe(II) trafficking protein YggX"/>
    <property type="match status" value="1"/>
</dbReference>
<name>A0A0B6X0W2_9BACT</name>
<dbReference type="GO" id="GO:0005506">
    <property type="term" value="F:iron ion binding"/>
    <property type="evidence" value="ECO:0007669"/>
    <property type="project" value="InterPro"/>
</dbReference>
<dbReference type="AlphaFoldDB" id="A0A0B6X0W2"/>
<dbReference type="GO" id="GO:0005829">
    <property type="term" value="C:cytosol"/>
    <property type="evidence" value="ECO:0007669"/>
    <property type="project" value="TreeGrafter"/>
</dbReference>
<evidence type="ECO:0000313" key="3">
    <source>
        <dbReference type="Proteomes" id="UP000031518"/>
    </source>
</evidence>
<dbReference type="NCBIfam" id="NF003817">
    <property type="entry name" value="PRK05408.1"/>
    <property type="match status" value="1"/>
</dbReference>
<accession>A0A0B6X0W2</accession>
<dbReference type="PANTHER" id="PTHR36965">
    <property type="entry name" value="FE(2+)-TRAFFICKING PROTEIN-RELATED"/>
    <property type="match status" value="1"/>
</dbReference>
<dbReference type="EMBL" id="CBXV010000008">
    <property type="protein sequence ID" value="CDM66607.1"/>
    <property type="molecule type" value="Genomic_DNA"/>
</dbReference>
<gene>
    <name evidence="2" type="ORF">PYK22_02639</name>
</gene>
<dbReference type="InterPro" id="IPR036766">
    <property type="entry name" value="Fe_traffick_prot_YggX_sf"/>
</dbReference>
<dbReference type="RefSeq" id="WP_041977986.1">
    <property type="nucleotide sequence ID" value="NZ_CBXV010000008.1"/>
</dbReference>
<dbReference type="PANTHER" id="PTHR36965:SF1">
    <property type="entry name" value="FE(2+)-TRAFFICKING PROTEIN-RELATED"/>
    <property type="match status" value="1"/>
</dbReference>
<reference evidence="2 3" key="2">
    <citation type="submission" date="2015-01" db="EMBL/GenBank/DDBJ databases">
        <title>Complete genome sequence of Pyrinomonas methylaliphatogenes type strain K22T.</title>
        <authorList>
            <person name="Lee K.C.Y."/>
            <person name="Power J.F."/>
            <person name="Dunfield P.F."/>
            <person name="Morgan X.C."/>
            <person name="Huttenhower C."/>
            <person name="Stott M.B."/>
        </authorList>
    </citation>
    <scope>NUCLEOTIDE SEQUENCE [LARGE SCALE GENOMIC DNA]</scope>
    <source>
        <strain evidence="2 3">K22</strain>
    </source>
</reference>
<proteinExistence type="predicted"/>
<dbReference type="GO" id="GO:0034599">
    <property type="term" value="P:cellular response to oxidative stress"/>
    <property type="evidence" value="ECO:0007669"/>
    <property type="project" value="TreeGrafter"/>
</dbReference>
<dbReference type="OrthoDB" id="9804318at2"/>
<organism evidence="2 3">
    <name type="scientific">Pyrinomonas methylaliphatogenes</name>
    <dbReference type="NCBI Taxonomy" id="454194"/>
    <lineage>
        <taxon>Bacteria</taxon>
        <taxon>Pseudomonadati</taxon>
        <taxon>Acidobacteriota</taxon>
        <taxon>Blastocatellia</taxon>
        <taxon>Blastocatellales</taxon>
        <taxon>Pyrinomonadaceae</taxon>
        <taxon>Pyrinomonas</taxon>
    </lineage>
</organism>
<dbReference type="Pfam" id="PF04362">
    <property type="entry name" value="Iron_traffic"/>
    <property type="match status" value="1"/>
</dbReference>
<evidence type="ECO:0000256" key="1">
    <source>
        <dbReference type="ARBA" id="ARBA00023004"/>
    </source>
</evidence>
<dbReference type="Proteomes" id="UP000031518">
    <property type="component" value="Unassembled WGS sequence"/>
</dbReference>
<reference evidence="2 3" key="1">
    <citation type="submission" date="2013-12" db="EMBL/GenBank/DDBJ databases">
        <authorList>
            <person name="Stott M."/>
        </authorList>
    </citation>
    <scope>NUCLEOTIDE SEQUENCE [LARGE SCALE GENOMIC DNA]</scope>
    <source>
        <strain evidence="2 3">K22</strain>
    </source>
</reference>
<protein>
    <submittedName>
        <fullName evidence="2">Fe-S cluster protector protein</fullName>
    </submittedName>
</protein>
<evidence type="ECO:0000313" key="2">
    <source>
        <dbReference type="EMBL" id="CDM66607.1"/>
    </source>
</evidence>
<dbReference type="SUPFAM" id="SSF111148">
    <property type="entry name" value="YggX-like"/>
    <property type="match status" value="1"/>
</dbReference>
<dbReference type="STRING" id="454194.PYK22_02639"/>
<keyword evidence="1" id="KW-0408">Iron</keyword>
<dbReference type="InterPro" id="IPR007457">
    <property type="entry name" value="Fe_traffick_prot_YggX"/>
</dbReference>
<keyword evidence="3" id="KW-1185">Reference proteome</keyword>
<sequence length="93" mass="10521">MSETIKCARCGQKRSALGYAPVPVEIGQRIAQEICQPCWSQWLQQQTMLINHFGLNVADPEAQEFLLDQMRAFFFGQGSQADIDTSKQGTIQW</sequence>